<accession>A0A8B2NJD1</accession>
<sequence>MNCCACEKCVRTILGIEAAGFDPCNFGFNLTPQKSRQIAQKIKNGEIKPNNYWTPIVAKLKGRYDLSEMPPHSRVAVKHATKEAGT</sequence>
<name>A0A8B2NJD1_9HYPH</name>
<evidence type="ECO:0000313" key="1">
    <source>
        <dbReference type="EMBL" id="RAH95678.1"/>
    </source>
</evidence>
<evidence type="ECO:0000313" key="2">
    <source>
        <dbReference type="Proteomes" id="UP000249590"/>
    </source>
</evidence>
<gene>
    <name evidence="1" type="ORF">DLJ53_34110</name>
</gene>
<comment type="caution">
    <text evidence="1">The sequence shown here is derived from an EMBL/GenBank/DDBJ whole genome shotgun (WGS) entry which is preliminary data.</text>
</comment>
<organism evidence="1 2">
    <name type="scientific">Acuticoccus sediminis</name>
    <dbReference type="NCBI Taxonomy" id="2184697"/>
    <lineage>
        <taxon>Bacteria</taxon>
        <taxon>Pseudomonadati</taxon>
        <taxon>Pseudomonadota</taxon>
        <taxon>Alphaproteobacteria</taxon>
        <taxon>Hyphomicrobiales</taxon>
        <taxon>Amorphaceae</taxon>
        <taxon>Acuticoccus</taxon>
    </lineage>
</organism>
<proteinExistence type="predicted"/>
<dbReference type="Proteomes" id="UP000249590">
    <property type="component" value="Unassembled WGS sequence"/>
</dbReference>
<reference evidence="1 2" key="1">
    <citation type="submission" date="2018-05" db="EMBL/GenBank/DDBJ databases">
        <title>Acuticoccus sediminis sp. nov., isolated from deep-sea sediment of Indian Ocean.</title>
        <authorList>
            <person name="Liu X."/>
            <person name="Lai Q."/>
            <person name="Du Y."/>
            <person name="Sun F."/>
            <person name="Zhang X."/>
            <person name="Wang S."/>
            <person name="Shao Z."/>
        </authorList>
    </citation>
    <scope>NUCLEOTIDE SEQUENCE [LARGE SCALE GENOMIC DNA]</scope>
    <source>
        <strain evidence="1 2">PTG4-2</strain>
    </source>
</reference>
<protein>
    <submittedName>
        <fullName evidence="1">Uncharacterized protein</fullName>
    </submittedName>
</protein>
<dbReference type="EMBL" id="QHHQ01000024">
    <property type="protein sequence ID" value="RAH95678.1"/>
    <property type="molecule type" value="Genomic_DNA"/>
</dbReference>
<dbReference type="AlphaFoldDB" id="A0A8B2NJD1"/>
<keyword evidence="2" id="KW-1185">Reference proteome</keyword>